<dbReference type="GO" id="GO:0003677">
    <property type="term" value="F:DNA binding"/>
    <property type="evidence" value="ECO:0007669"/>
    <property type="project" value="UniProtKB-KW"/>
</dbReference>
<dbReference type="Gene3D" id="4.10.240.10">
    <property type="entry name" value="Zn(2)-C6 fungal-type DNA-binding domain"/>
    <property type="match status" value="1"/>
</dbReference>
<name>A0A146G068_ASPKA</name>
<dbReference type="PROSITE" id="PS00463">
    <property type="entry name" value="ZN2_CY6_FUNGAL_1"/>
    <property type="match status" value="1"/>
</dbReference>
<keyword evidence="4" id="KW-0804">Transcription</keyword>
<keyword evidence="3" id="KW-0238">DNA-binding</keyword>
<dbReference type="InterPro" id="IPR001138">
    <property type="entry name" value="Zn2Cys6_DnaBD"/>
</dbReference>
<sequence>MATISPAISDRRFKFLPIYYCINPSHETFSSFPEMPPASTPTSGPSPPISKRRKTRKGTFSCWECKHRKRRCEFEPLKGSTCLYCQSRGIPCISQEHADPRSRSSAFQISERICHVESLVDQLIRQRDSCQPQVQPPAQGRDRASSPRPKEALIPSPFQQLCKSLAAVLPHPNTAALILTKGRFFSLPFQACRSPVRDQSAVFSGLEQSGDVSRLPLPTSHPIQYAQKLIELALGLQQLDLTSFPRPQLQLQLQLNHSTGHSSRRYLDLAARHVTSQDTLVDSLDGLDTLLLEARYYINTGELQSAWLIFRRALNIAQLIGLPRKSDEAESRAESLWIQLVYNDRFLSLMLGLSCEVKDIELLDRETLNKYSPLRKLYRIHAVIAGRIIVRNVHMQHCDRLSQSTYDHYAVTRGIDDELRKETRSVPIDCWKVPTLESTLSDTDKMDRVSMLITQMHQYYLVILLHQPYLLLQLRNHTEFSLSALTCVLPEYSYSIQVVVPASREVLSRCLEFRNIRPILSYRGLEHKAFISAVTLLLSHILGHRSGSENVLEHQRPQDLAMIQQAIDTLAEVCTLDSPNRDSAIKTRSRLSRLLNIEAEAADGINYIACIERDNVGPDNALCHTSHQGLRFPIPYFGVICIIPEPVPDLQLNGLLSESAQAIGPDTAQLGPCLDSQGLPSTVTELDIGRGLHSQLALLSDVQSELQSLFDWTGDPNILYED</sequence>
<evidence type="ECO:0000313" key="9">
    <source>
        <dbReference type="Proteomes" id="UP000075230"/>
    </source>
</evidence>
<feature type="domain" description="Zn(2)-C6 fungal-type" evidence="7">
    <location>
        <begin position="61"/>
        <end position="92"/>
    </location>
</feature>
<dbReference type="AlphaFoldDB" id="A0A146G068"/>
<keyword evidence="1" id="KW-0479">Metal-binding</keyword>
<feature type="region of interest" description="Disordered" evidence="6">
    <location>
        <begin position="128"/>
        <end position="150"/>
    </location>
</feature>
<dbReference type="GO" id="GO:0008270">
    <property type="term" value="F:zinc ion binding"/>
    <property type="evidence" value="ECO:0007669"/>
    <property type="project" value="InterPro"/>
</dbReference>
<dbReference type="GO" id="GO:0000981">
    <property type="term" value="F:DNA-binding transcription factor activity, RNA polymerase II-specific"/>
    <property type="evidence" value="ECO:0007669"/>
    <property type="project" value="InterPro"/>
</dbReference>
<dbReference type="VEuPathDB" id="FungiDB:ASPFODRAFT_207668"/>
<evidence type="ECO:0000259" key="7">
    <source>
        <dbReference type="PROSITE" id="PS00463"/>
    </source>
</evidence>
<evidence type="ECO:0000256" key="2">
    <source>
        <dbReference type="ARBA" id="ARBA00023015"/>
    </source>
</evidence>
<accession>A0A146G068</accession>
<dbReference type="SMART" id="SM00906">
    <property type="entry name" value="Fungal_trans"/>
    <property type="match status" value="1"/>
</dbReference>
<evidence type="ECO:0000256" key="3">
    <source>
        <dbReference type="ARBA" id="ARBA00023125"/>
    </source>
</evidence>
<dbReference type="SUPFAM" id="SSF57701">
    <property type="entry name" value="Zn2/Cys6 DNA-binding domain"/>
    <property type="match status" value="1"/>
</dbReference>
<comment type="caution">
    <text evidence="8">The sequence shown here is derived from an EMBL/GenBank/DDBJ whole genome shotgun (WGS) entry which is preliminary data.</text>
</comment>
<dbReference type="InterPro" id="IPR007219">
    <property type="entry name" value="XnlR_reg_dom"/>
</dbReference>
<gene>
    <name evidence="8" type="ORF">RIB2604_03701260</name>
</gene>
<dbReference type="CDD" id="cd12148">
    <property type="entry name" value="fungal_TF_MHR"/>
    <property type="match status" value="1"/>
</dbReference>
<dbReference type="InterPro" id="IPR036864">
    <property type="entry name" value="Zn2-C6_fun-type_DNA-bd_sf"/>
</dbReference>
<organism evidence="8 9">
    <name type="scientific">Aspergillus kawachii</name>
    <name type="common">White koji mold</name>
    <name type="synonym">Aspergillus awamori var. kawachi</name>
    <dbReference type="NCBI Taxonomy" id="1069201"/>
    <lineage>
        <taxon>Eukaryota</taxon>
        <taxon>Fungi</taxon>
        <taxon>Dikarya</taxon>
        <taxon>Ascomycota</taxon>
        <taxon>Pezizomycotina</taxon>
        <taxon>Eurotiomycetes</taxon>
        <taxon>Eurotiomycetidae</taxon>
        <taxon>Eurotiales</taxon>
        <taxon>Aspergillaceae</taxon>
        <taxon>Aspergillus</taxon>
        <taxon>Aspergillus subgen. Circumdati</taxon>
    </lineage>
</organism>
<keyword evidence="5" id="KW-0539">Nucleus</keyword>
<dbReference type="GO" id="GO:0006351">
    <property type="term" value="P:DNA-templated transcription"/>
    <property type="evidence" value="ECO:0007669"/>
    <property type="project" value="InterPro"/>
</dbReference>
<reference evidence="8 9" key="1">
    <citation type="journal article" date="2016" name="DNA Res.">
        <title>Genome sequence of Aspergillus luchuensis NBRC 4314.</title>
        <authorList>
            <person name="Yamada O."/>
            <person name="Machida M."/>
            <person name="Hosoyama A."/>
            <person name="Goto M."/>
            <person name="Takahashi T."/>
            <person name="Futagami T."/>
            <person name="Yamagata Y."/>
            <person name="Takeuchi M."/>
            <person name="Kobayashi T."/>
            <person name="Koike H."/>
            <person name="Abe K."/>
            <person name="Asai K."/>
            <person name="Arita M."/>
            <person name="Fujita N."/>
            <person name="Fukuda K."/>
            <person name="Higa K."/>
            <person name="Horikawa H."/>
            <person name="Ishikawa T."/>
            <person name="Jinno K."/>
            <person name="Kato Y."/>
            <person name="Kirimura K."/>
            <person name="Mizutani O."/>
            <person name="Nakasone K."/>
            <person name="Sano M."/>
            <person name="Shiraishi Y."/>
            <person name="Tsukahara M."/>
            <person name="Gomi K."/>
        </authorList>
    </citation>
    <scope>NUCLEOTIDE SEQUENCE [LARGE SCALE GENOMIC DNA]</scope>
    <source>
        <strain evidence="8 9">RIB 2604</strain>
    </source>
</reference>
<evidence type="ECO:0000256" key="5">
    <source>
        <dbReference type="ARBA" id="ARBA00023242"/>
    </source>
</evidence>
<dbReference type="PANTHER" id="PTHR47840:SF1">
    <property type="entry name" value="ZN(II)2CYS6 TRANSCRIPTION FACTOR (EUROFUNG)"/>
    <property type="match status" value="1"/>
</dbReference>
<evidence type="ECO:0000256" key="6">
    <source>
        <dbReference type="SAM" id="MobiDB-lite"/>
    </source>
</evidence>
<proteinExistence type="predicted"/>
<dbReference type="Proteomes" id="UP000075230">
    <property type="component" value="Unassembled WGS sequence"/>
</dbReference>
<evidence type="ECO:0000313" key="8">
    <source>
        <dbReference type="EMBL" id="GAT30917.1"/>
    </source>
</evidence>
<evidence type="ECO:0000256" key="1">
    <source>
        <dbReference type="ARBA" id="ARBA00022723"/>
    </source>
</evidence>
<protein>
    <submittedName>
        <fullName evidence="8">C6 zinc finger domain protein</fullName>
    </submittedName>
</protein>
<evidence type="ECO:0000256" key="4">
    <source>
        <dbReference type="ARBA" id="ARBA00023163"/>
    </source>
</evidence>
<reference evidence="9" key="2">
    <citation type="submission" date="2016-02" db="EMBL/GenBank/DDBJ databases">
        <title>Genome sequencing of Aspergillus luchuensis NBRC 4314.</title>
        <authorList>
            <person name="Yamada O."/>
        </authorList>
    </citation>
    <scope>NUCLEOTIDE SEQUENCE [LARGE SCALE GENOMIC DNA]</scope>
    <source>
        <strain evidence="9">RIB 2604</strain>
    </source>
</reference>
<feature type="region of interest" description="Disordered" evidence="6">
    <location>
        <begin position="32"/>
        <end position="53"/>
    </location>
</feature>
<dbReference type="EMBL" id="BCWF01000036">
    <property type="protein sequence ID" value="GAT30917.1"/>
    <property type="molecule type" value="Genomic_DNA"/>
</dbReference>
<dbReference type="GO" id="GO:0009893">
    <property type="term" value="P:positive regulation of metabolic process"/>
    <property type="evidence" value="ECO:0007669"/>
    <property type="project" value="UniProtKB-ARBA"/>
</dbReference>
<dbReference type="SMART" id="SM00066">
    <property type="entry name" value="GAL4"/>
    <property type="match status" value="1"/>
</dbReference>
<feature type="compositionally biased region" description="Pro residues" evidence="6">
    <location>
        <begin position="34"/>
        <end position="48"/>
    </location>
</feature>
<keyword evidence="2" id="KW-0805">Transcription regulation</keyword>
<dbReference type="PANTHER" id="PTHR47840">
    <property type="entry name" value="ZN(II)2CYS6 TRANSCRIPTION FACTOR (EUROFUNG)-RELATED"/>
    <property type="match status" value="1"/>
</dbReference>
<feature type="compositionally biased region" description="Basic and acidic residues" evidence="6">
    <location>
        <begin position="140"/>
        <end position="150"/>
    </location>
</feature>